<organism evidence="2 3">
    <name type="scientific">Actinomadura barringtoniae</name>
    <dbReference type="NCBI Taxonomy" id="1427535"/>
    <lineage>
        <taxon>Bacteria</taxon>
        <taxon>Bacillati</taxon>
        <taxon>Actinomycetota</taxon>
        <taxon>Actinomycetes</taxon>
        <taxon>Streptosporangiales</taxon>
        <taxon>Thermomonosporaceae</taxon>
        <taxon>Actinomadura</taxon>
    </lineage>
</organism>
<comment type="caution">
    <text evidence="2">The sequence shown here is derived from an EMBL/GenBank/DDBJ whole genome shotgun (WGS) entry which is preliminary data.</text>
</comment>
<reference evidence="2" key="1">
    <citation type="submission" date="2021-03" db="EMBL/GenBank/DDBJ databases">
        <authorList>
            <person name="Kanchanasin P."/>
            <person name="Saeng-In P."/>
            <person name="Phongsopitanun W."/>
            <person name="Yuki M."/>
            <person name="Kudo T."/>
            <person name="Ohkuma M."/>
            <person name="Tanasupawat S."/>
        </authorList>
    </citation>
    <scope>NUCLEOTIDE SEQUENCE</scope>
    <source>
        <strain evidence="2">GKU 128</strain>
    </source>
</reference>
<dbReference type="AlphaFoldDB" id="A0A939P971"/>
<dbReference type="InterPro" id="IPR003018">
    <property type="entry name" value="GAF"/>
</dbReference>
<dbReference type="RefSeq" id="WP_208255853.1">
    <property type="nucleotide sequence ID" value="NZ_JAGEOJ010000005.1"/>
</dbReference>
<sequence>MRQTELRSATATFFDPTLGAGTDLRFLLRTMLDAALELTGAQRGNLQLLDHGGLRIAVHRDHSMEFLRFFELVEARGSACGEALARGDAVLVPNVVWSPIFTPSARDAMLREGSHAVISVPLVLANGRMAGIVSVHYTTPRLSAEPDLELLRRLAARGGRLMSMIQDEKPLAED</sequence>
<keyword evidence="3" id="KW-1185">Reference proteome</keyword>
<dbReference type="SUPFAM" id="SSF55781">
    <property type="entry name" value="GAF domain-like"/>
    <property type="match status" value="1"/>
</dbReference>
<protein>
    <submittedName>
        <fullName evidence="2">GAF domain-containing protein</fullName>
    </submittedName>
</protein>
<dbReference type="Gene3D" id="3.30.450.40">
    <property type="match status" value="1"/>
</dbReference>
<dbReference type="InterPro" id="IPR029016">
    <property type="entry name" value="GAF-like_dom_sf"/>
</dbReference>
<gene>
    <name evidence="2" type="ORF">J4573_13965</name>
</gene>
<evidence type="ECO:0000259" key="1">
    <source>
        <dbReference type="SMART" id="SM00065"/>
    </source>
</evidence>
<dbReference type="Pfam" id="PF13185">
    <property type="entry name" value="GAF_2"/>
    <property type="match status" value="1"/>
</dbReference>
<dbReference type="Proteomes" id="UP000669179">
    <property type="component" value="Unassembled WGS sequence"/>
</dbReference>
<name>A0A939P971_9ACTN</name>
<evidence type="ECO:0000313" key="3">
    <source>
        <dbReference type="Proteomes" id="UP000669179"/>
    </source>
</evidence>
<accession>A0A939P971</accession>
<proteinExistence type="predicted"/>
<dbReference type="SMART" id="SM00065">
    <property type="entry name" value="GAF"/>
    <property type="match status" value="1"/>
</dbReference>
<feature type="domain" description="GAF" evidence="1">
    <location>
        <begin position="23"/>
        <end position="172"/>
    </location>
</feature>
<evidence type="ECO:0000313" key="2">
    <source>
        <dbReference type="EMBL" id="MBO2448205.1"/>
    </source>
</evidence>
<dbReference type="EMBL" id="JAGEOJ010000005">
    <property type="protein sequence ID" value="MBO2448205.1"/>
    <property type="molecule type" value="Genomic_DNA"/>
</dbReference>